<feature type="chain" id="PRO_5043651490" description="Sushi domain-containing protein" evidence="7">
    <location>
        <begin position="33"/>
        <end position="609"/>
    </location>
</feature>
<proteinExistence type="predicted"/>
<dbReference type="EMBL" id="CAXIEN010000255">
    <property type="protein sequence ID" value="CAL1289831.1"/>
    <property type="molecule type" value="Genomic_DNA"/>
</dbReference>
<keyword evidence="6" id="KW-0472">Membrane</keyword>
<evidence type="ECO:0000313" key="9">
    <source>
        <dbReference type="EMBL" id="CAL1289831.1"/>
    </source>
</evidence>
<evidence type="ECO:0000313" key="10">
    <source>
        <dbReference type="Proteomes" id="UP001497382"/>
    </source>
</evidence>
<evidence type="ECO:0000256" key="3">
    <source>
        <dbReference type="ARBA" id="ARBA00023157"/>
    </source>
</evidence>
<keyword evidence="1 5" id="KW-0768">Sushi</keyword>
<dbReference type="Gene3D" id="2.10.70.10">
    <property type="entry name" value="Complement Module, domain 1"/>
    <property type="match status" value="2"/>
</dbReference>
<dbReference type="SUPFAM" id="SSF57535">
    <property type="entry name" value="Complement control module/SCR domain"/>
    <property type="match status" value="2"/>
</dbReference>
<keyword evidence="4" id="KW-0325">Glycoprotein</keyword>
<evidence type="ECO:0000256" key="7">
    <source>
        <dbReference type="SAM" id="SignalP"/>
    </source>
</evidence>
<dbReference type="InterPro" id="IPR050350">
    <property type="entry name" value="Compl-Cell_Adhes-Reg"/>
</dbReference>
<dbReference type="PROSITE" id="PS51257">
    <property type="entry name" value="PROKAR_LIPOPROTEIN"/>
    <property type="match status" value="1"/>
</dbReference>
<feature type="transmembrane region" description="Helical" evidence="6">
    <location>
        <begin position="548"/>
        <end position="569"/>
    </location>
</feature>
<reference evidence="9 10" key="1">
    <citation type="submission" date="2024-04" db="EMBL/GenBank/DDBJ databases">
        <authorList>
            <person name="Rising A."/>
            <person name="Reimegard J."/>
            <person name="Sonavane S."/>
            <person name="Akerstrom W."/>
            <person name="Nylinder S."/>
            <person name="Hedman E."/>
            <person name="Kallberg Y."/>
        </authorList>
    </citation>
    <scope>NUCLEOTIDE SEQUENCE [LARGE SCALE GENOMIC DNA]</scope>
</reference>
<comment type="caution">
    <text evidence="9">The sequence shown here is derived from an EMBL/GenBank/DDBJ whole genome shotgun (WGS) entry which is preliminary data.</text>
</comment>
<dbReference type="InterPro" id="IPR000436">
    <property type="entry name" value="Sushi_SCR_CCP_dom"/>
</dbReference>
<feature type="signal peptide" evidence="7">
    <location>
        <begin position="1"/>
        <end position="32"/>
    </location>
</feature>
<dbReference type="PANTHER" id="PTHR19325:SF560">
    <property type="entry name" value="SUSHI, VON WILLEBRAND FACTOR TYPE A, EGF AND PENTRAXIN DOMAIN-CONTAINING PROTEIN 1"/>
    <property type="match status" value="1"/>
</dbReference>
<feature type="domain" description="Sushi" evidence="8">
    <location>
        <begin position="32"/>
        <end position="99"/>
    </location>
</feature>
<dbReference type="SMART" id="SM00032">
    <property type="entry name" value="CCP"/>
    <property type="match status" value="4"/>
</dbReference>
<protein>
    <recommendedName>
        <fullName evidence="8">Sushi domain-containing protein</fullName>
    </recommendedName>
</protein>
<evidence type="ECO:0000256" key="5">
    <source>
        <dbReference type="PROSITE-ProRule" id="PRU00302"/>
    </source>
</evidence>
<keyword evidence="6" id="KW-1133">Transmembrane helix</keyword>
<evidence type="ECO:0000256" key="2">
    <source>
        <dbReference type="ARBA" id="ARBA00022737"/>
    </source>
</evidence>
<evidence type="ECO:0000256" key="6">
    <source>
        <dbReference type="SAM" id="Phobius"/>
    </source>
</evidence>
<keyword evidence="7" id="KW-0732">Signal</keyword>
<keyword evidence="6" id="KW-0812">Transmembrane</keyword>
<keyword evidence="3" id="KW-1015">Disulfide bond</keyword>
<dbReference type="CDD" id="cd00033">
    <property type="entry name" value="CCP"/>
    <property type="match status" value="2"/>
</dbReference>
<name>A0AAV2B0L6_9ARAC</name>
<sequence>MLVKYSMGFPVPTVILLAGCTILMKQLYCAAASCPPPNFPEGGKYLPEITEYEVGMQIQYFCNLGWVMFYERNIWIPSKKVVTCRSNGEWSERSPVCDIPTRLTNLVSSSEAEKRELILVDRDMNTCFGPQNGTEEILQYSLDGELTPYAALICFTKGRGRLKIIFSPTENFTHDTSTANATCTFFHTGDYQFKTKNITVEVSSEMNSSFSLCEMLAFAKDDKWCMHPLQTTSVPNGQLEVSRIKAVLHCKEGFREKEDREVYATCENNTWSYLSLECVEDKPQMDHKTLACPPPDFPEGGRYEPERAEYEVGQKIAYSCTNNGLFFVDGNIQIRQNLESACELNGKWSQVTPFCDPPTKLNNPIAAVVRGVIDYDVIDGDINTCYYINETKMIMAFSLDSKKLVYFGKFCFRNGRATVTINMYGYKQYRYNLESDDSDKTTCKSLFFSDKTDFIVVEISSVPSSIRLCEFTIYTLDEKWCEVPPDTVPNGQLEVDRSKAVLHCNKGFREKEGRAVYATCENKTWSYLSLQCTDTEDTPQKDYNTSGIVAGILIGLMILVLFGVMIFLIRTKKIRGICALYKLNSRNSNSTLPVGCNSTGLSRPENTSV</sequence>
<dbReference type="AlphaFoldDB" id="A0AAV2B0L6"/>
<dbReference type="Pfam" id="PF00084">
    <property type="entry name" value="Sushi"/>
    <property type="match status" value="3"/>
</dbReference>
<evidence type="ECO:0000256" key="4">
    <source>
        <dbReference type="ARBA" id="ARBA00023180"/>
    </source>
</evidence>
<dbReference type="Proteomes" id="UP001497382">
    <property type="component" value="Unassembled WGS sequence"/>
</dbReference>
<keyword evidence="10" id="KW-1185">Reference proteome</keyword>
<feature type="domain" description="Sushi" evidence="8">
    <location>
        <begin position="290"/>
        <end position="357"/>
    </location>
</feature>
<organism evidence="9 10">
    <name type="scientific">Larinioides sclopetarius</name>
    <dbReference type="NCBI Taxonomy" id="280406"/>
    <lineage>
        <taxon>Eukaryota</taxon>
        <taxon>Metazoa</taxon>
        <taxon>Ecdysozoa</taxon>
        <taxon>Arthropoda</taxon>
        <taxon>Chelicerata</taxon>
        <taxon>Arachnida</taxon>
        <taxon>Araneae</taxon>
        <taxon>Araneomorphae</taxon>
        <taxon>Entelegynae</taxon>
        <taxon>Araneoidea</taxon>
        <taxon>Araneidae</taxon>
        <taxon>Larinioides</taxon>
    </lineage>
</organism>
<dbReference type="PROSITE" id="PS50923">
    <property type="entry name" value="SUSHI"/>
    <property type="match status" value="2"/>
</dbReference>
<dbReference type="InterPro" id="IPR035976">
    <property type="entry name" value="Sushi/SCR/CCP_sf"/>
</dbReference>
<evidence type="ECO:0000256" key="1">
    <source>
        <dbReference type="ARBA" id="ARBA00022659"/>
    </source>
</evidence>
<gene>
    <name evidence="9" type="ORF">LARSCL_LOCUS16151</name>
</gene>
<dbReference type="PANTHER" id="PTHR19325">
    <property type="entry name" value="COMPLEMENT COMPONENT-RELATED SUSHI DOMAIN-CONTAINING"/>
    <property type="match status" value="1"/>
</dbReference>
<keyword evidence="2" id="KW-0677">Repeat</keyword>
<evidence type="ECO:0000259" key="8">
    <source>
        <dbReference type="PROSITE" id="PS50923"/>
    </source>
</evidence>
<accession>A0AAV2B0L6</accession>
<comment type="caution">
    <text evidence="5">Lacks conserved residue(s) required for the propagation of feature annotation.</text>
</comment>